<keyword evidence="3" id="KW-1185">Reference proteome</keyword>
<comment type="caution">
    <text evidence="2">The sequence shown here is derived from an EMBL/GenBank/DDBJ whole genome shotgun (WGS) entry which is preliminary data.</text>
</comment>
<feature type="compositionally biased region" description="Basic and acidic residues" evidence="1">
    <location>
        <begin position="18"/>
        <end position="36"/>
    </location>
</feature>
<dbReference type="AlphaFoldDB" id="A0A5C6P2X4"/>
<organism evidence="2 3">
    <name type="scientific">Takifugu flavidus</name>
    <name type="common">sansaifugu</name>
    <dbReference type="NCBI Taxonomy" id="433684"/>
    <lineage>
        <taxon>Eukaryota</taxon>
        <taxon>Metazoa</taxon>
        <taxon>Chordata</taxon>
        <taxon>Craniata</taxon>
        <taxon>Vertebrata</taxon>
        <taxon>Euteleostomi</taxon>
        <taxon>Actinopterygii</taxon>
        <taxon>Neopterygii</taxon>
        <taxon>Teleostei</taxon>
        <taxon>Neoteleostei</taxon>
        <taxon>Acanthomorphata</taxon>
        <taxon>Eupercaria</taxon>
        <taxon>Tetraodontiformes</taxon>
        <taxon>Tetradontoidea</taxon>
        <taxon>Tetraodontidae</taxon>
        <taxon>Takifugu</taxon>
    </lineage>
</organism>
<dbReference type="EMBL" id="RHFK02000007">
    <property type="protein sequence ID" value="TWW73863.1"/>
    <property type="molecule type" value="Genomic_DNA"/>
</dbReference>
<gene>
    <name evidence="2" type="ORF">D4764_15G0012590</name>
</gene>
<evidence type="ECO:0000313" key="2">
    <source>
        <dbReference type="EMBL" id="TWW73863.1"/>
    </source>
</evidence>
<protein>
    <submittedName>
        <fullName evidence="2">Uncharacterized protein</fullName>
    </submittedName>
</protein>
<dbReference type="Proteomes" id="UP000324091">
    <property type="component" value="Chromosome 15"/>
</dbReference>
<name>A0A5C6P2X4_9TELE</name>
<sequence>MSFHPGRGCNRQMVEGSQSREQREERREKERRTENWERHYRVSAQPGMRNTFSERLWVSRAVLQKCPYPAPVWTPHFVSTFNYTSPVTRHHTSWLLSPQPLSFDFIPTLSC</sequence>
<feature type="region of interest" description="Disordered" evidence="1">
    <location>
        <begin position="1"/>
        <end position="36"/>
    </location>
</feature>
<accession>A0A5C6P2X4</accession>
<reference evidence="2 3" key="1">
    <citation type="submission" date="2019-04" db="EMBL/GenBank/DDBJ databases">
        <title>Chromosome genome assembly for Takifugu flavidus.</title>
        <authorList>
            <person name="Xiao S."/>
        </authorList>
    </citation>
    <scope>NUCLEOTIDE SEQUENCE [LARGE SCALE GENOMIC DNA]</scope>
    <source>
        <strain evidence="2">HTHZ2018</strain>
        <tissue evidence="2">Muscle</tissue>
    </source>
</reference>
<evidence type="ECO:0000256" key="1">
    <source>
        <dbReference type="SAM" id="MobiDB-lite"/>
    </source>
</evidence>
<evidence type="ECO:0000313" key="3">
    <source>
        <dbReference type="Proteomes" id="UP000324091"/>
    </source>
</evidence>
<proteinExistence type="predicted"/>